<dbReference type="InterPro" id="IPR046335">
    <property type="entry name" value="LacI/GalR-like_sensor"/>
</dbReference>
<sequence>MATIFDVARAAQVSHQTVSRVLKGDPTVGAPLRERVEQAVRELRYRPSAAARALASRRTRTLGMITVGQPYYGPSSTAQGFNAAARGAGWDVSIEALEDPDGADLPEAVAALRSRDVQAVVVVAPTPEVRAATLQVPDRDVPFVMAGGGDDGFAGVALDQRAGAVAATRHLTDLGHRRVALLAGPAHWADAADREDGWRAALAEAGVEPGPLVRGDWSAASGAAAAEALRDAGATAVFCANDQMALGLLHALHRSGLRVPEDVSVVGFDDIPEAAFFTPALTTVGQDFAALGRALLGEVERLVAGGETPPALAAPRLVVRDSTAPPR</sequence>
<dbReference type="SMART" id="SM00354">
    <property type="entry name" value="HTH_LACI"/>
    <property type="match status" value="1"/>
</dbReference>
<dbReference type="RefSeq" id="WP_377934076.1">
    <property type="nucleotide sequence ID" value="NZ_JBHUEA010000011.1"/>
</dbReference>
<evidence type="ECO:0000256" key="1">
    <source>
        <dbReference type="ARBA" id="ARBA00023015"/>
    </source>
</evidence>
<dbReference type="Pfam" id="PF13377">
    <property type="entry name" value="Peripla_BP_3"/>
    <property type="match status" value="1"/>
</dbReference>
<keyword evidence="3" id="KW-0804">Transcription</keyword>
<dbReference type="SUPFAM" id="SSF47413">
    <property type="entry name" value="lambda repressor-like DNA-binding domains"/>
    <property type="match status" value="1"/>
</dbReference>
<dbReference type="Gene3D" id="3.40.50.2300">
    <property type="match status" value="2"/>
</dbReference>
<comment type="caution">
    <text evidence="5">The sequence shown here is derived from an EMBL/GenBank/DDBJ whole genome shotgun (WGS) entry which is preliminary data.</text>
</comment>
<dbReference type="PROSITE" id="PS00356">
    <property type="entry name" value="HTH_LACI_1"/>
    <property type="match status" value="1"/>
</dbReference>
<keyword evidence="1" id="KW-0805">Transcription regulation</keyword>
<feature type="domain" description="HTH lacI-type" evidence="4">
    <location>
        <begin position="2"/>
        <end position="56"/>
    </location>
</feature>
<organism evidence="5 6">
    <name type="scientific">Amnibacterium endophyticum</name>
    <dbReference type="NCBI Taxonomy" id="2109337"/>
    <lineage>
        <taxon>Bacteria</taxon>
        <taxon>Bacillati</taxon>
        <taxon>Actinomycetota</taxon>
        <taxon>Actinomycetes</taxon>
        <taxon>Micrococcales</taxon>
        <taxon>Microbacteriaceae</taxon>
        <taxon>Amnibacterium</taxon>
    </lineage>
</organism>
<evidence type="ECO:0000313" key="6">
    <source>
        <dbReference type="Proteomes" id="UP001597347"/>
    </source>
</evidence>
<dbReference type="Pfam" id="PF00356">
    <property type="entry name" value="LacI"/>
    <property type="match status" value="1"/>
</dbReference>
<keyword evidence="6" id="KW-1185">Reference proteome</keyword>
<name>A0ABW4LHY6_9MICO</name>
<dbReference type="PROSITE" id="PS50932">
    <property type="entry name" value="HTH_LACI_2"/>
    <property type="match status" value="1"/>
</dbReference>
<evidence type="ECO:0000313" key="5">
    <source>
        <dbReference type="EMBL" id="MFD1721649.1"/>
    </source>
</evidence>
<dbReference type="InterPro" id="IPR010982">
    <property type="entry name" value="Lambda_DNA-bd_dom_sf"/>
</dbReference>
<proteinExistence type="predicted"/>
<dbReference type="CDD" id="cd01574">
    <property type="entry name" value="PBP1_LacI"/>
    <property type="match status" value="1"/>
</dbReference>
<accession>A0ABW4LHY6</accession>
<evidence type="ECO:0000256" key="2">
    <source>
        <dbReference type="ARBA" id="ARBA00023125"/>
    </source>
</evidence>
<evidence type="ECO:0000259" key="4">
    <source>
        <dbReference type="PROSITE" id="PS50932"/>
    </source>
</evidence>
<dbReference type="EMBL" id="JBHUEA010000011">
    <property type="protein sequence ID" value="MFD1721649.1"/>
    <property type="molecule type" value="Genomic_DNA"/>
</dbReference>
<evidence type="ECO:0000256" key="3">
    <source>
        <dbReference type="ARBA" id="ARBA00023163"/>
    </source>
</evidence>
<dbReference type="InterPro" id="IPR028082">
    <property type="entry name" value="Peripla_BP_I"/>
</dbReference>
<dbReference type="Proteomes" id="UP001597347">
    <property type="component" value="Unassembled WGS sequence"/>
</dbReference>
<reference evidence="6" key="1">
    <citation type="journal article" date="2019" name="Int. J. Syst. Evol. Microbiol.">
        <title>The Global Catalogue of Microorganisms (GCM) 10K type strain sequencing project: providing services to taxonomists for standard genome sequencing and annotation.</title>
        <authorList>
            <consortium name="The Broad Institute Genomics Platform"/>
            <consortium name="The Broad Institute Genome Sequencing Center for Infectious Disease"/>
            <person name="Wu L."/>
            <person name="Ma J."/>
        </authorList>
    </citation>
    <scope>NUCLEOTIDE SEQUENCE [LARGE SCALE GENOMIC DNA]</scope>
    <source>
        <strain evidence="6">CGMCC 1.12471</strain>
    </source>
</reference>
<gene>
    <name evidence="5" type="ORF">ACFSBI_08810</name>
</gene>
<keyword evidence="2" id="KW-0238">DNA-binding</keyword>
<protein>
    <submittedName>
        <fullName evidence="5">Substrate-binding domain-containing protein</fullName>
    </submittedName>
</protein>
<dbReference type="Gene3D" id="1.10.260.40">
    <property type="entry name" value="lambda repressor-like DNA-binding domains"/>
    <property type="match status" value="1"/>
</dbReference>
<dbReference type="InterPro" id="IPR000843">
    <property type="entry name" value="HTH_LacI"/>
</dbReference>
<dbReference type="PANTHER" id="PTHR30146">
    <property type="entry name" value="LACI-RELATED TRANSCRIPTIONAL REPRESSOR"/>
    <property type="match status" value="1"/>
</dbReference>
<dbReference type="PANTHER" id="PTHR30146:SF153">
    <property type="entry name" value="LACTOSE OPERON REPRESSOR"/>
    <property type="match status" value="1"/>
</dbReference>
<dbReference type="CDD" id="cd01392">
    <property type="entry name" value="HTH_LacI"/>
    <property type="match status" value="1"/>
</dbReference>
<dbReference type="SUPFAM" id="SSF53822">
    <property type="entry name" value="Periplasmic binding protein-like I"/>
    <property type="match status" value="1"/>
</dbReference>